<dbReference type="Proteomes" id="UP000184231">
    <property type="component" value="Unassembled WGS sequence"/>
</dbReference>
<dbReference type="STRING" id="558155.SAMN04487911_14213"/>
<feature type="signal peptide" evidence="1">
    <location>
        <begin position="1"/>
        <end position="23"/>
    </location>
</feature>
<dbReference type="OrthoDB" id="978436at2"/>
<sequence length="257" mass="28748">MKSNFKFLAIIAFVGLLFLSCEKDESTAPNAPTISGFEYGEGSTHSTEPIAYKGSDMHLEATINAEAVVSSITLSIHTHDVSPEEGEVSWNYEQEFTGATYQAINPNFHEHIDVPANIPAGEYHIELRVTDKLGNTTEVNGHIQVLDPITLDGFHIDHSVVRGKDFHAEFNINAVHGLHNIALDIHAHEITPAEGEEEWAFKKVYDTKYHEKTQIEFHEHIDVPATAPAGEYHMVFTLEDENGNTKEYETHITITKQ</sequence>
<accession>A0A1M6MIN9</accession>
<evidence type="ECO:0000313" key="2">
    <source>
        <dbReference type="EMBL" id="SHJ83266.1"/>
    </source>
</evidence>
<name>A0A1M6MIN9_9FLAO</name>
<gene>
    <name evidence="2" type="ORF">SAMN04487911_14213</name>
</gene>
<dbReference type="Pfam" id="PF15418">
    <property type="entry name" value="DUF4625"/>
    <property type="match status" value="2"/>
</dbReference>
<evidence type="ECO:0000256" key="1">
    <source>
        <dbReference type="SAM" id="SignalP"/>
    </source>
</evidence>
<protein>
    <recommendedName>
        <fullName evidence="4">DUF4625 domain-containing protein</fullName>
    </recommendedName>
</protein>
<feature type="chain" id="PRO_5009919531" description="DUF4625 domain-containing protein" evidence="1">
    <location>
        <begin position="24"/>
        <end position="257"/>
    </location>
</feature>
<organism evidence="2 3">
    <name type="scientific">Arenibacter nanhaiticus</name>
    <dbReference type="NCBI Taxonomy" id="558155"/>
    <lineage>
        <taxon>Bacteria</taxon>
        <taxon>Pseudomonadati</taxon>
        <taxon>Bacteroidota</taxon>
        <taxon>Flavobacteriia</taxon>
        <taxon>Flavobacteriales</taxon>
        <taxon>Flavobacteriaceae</taxon>
        <taxon>Arenibacter</taxon>
    </lineage>
</organism>
<dbReference type="InterPro" id="IPR027829">
    <property type="entry name" value="DUF4625"/>
</dbReference>
<reference evidence="3" key="1">
    <citation type="submission" date="2016-11" db="EMBL/GenBank/DDBJ databases">
        <authorList>
            <person name="Varghese N."/>
            <person name="Submissions S."/>
        </authorList>
    </citation>
    <scope>NUCLEOTIDE SEQUENCE [LARGE SCALE GENOMIC DNA]</scope>
    <source>
        <strain evidence="3">CGMCC 1.8863</strain>
    </source>
</reference>
<dbReference type="RefSeq" id="WP_072765884.1">
    <property type="nucleotide sequence ID" value="NZ_FQYX01000042.1"/>
</dbReference>
<dbReference type="PROSITE" id="PS51257">
    <property type="entry name" value="PROKAR_LIPOPROTEIN"/>
    <property type="match status" value="1"/>
</dbReference>
<evidence type="ECO:0008006" key="4">
    <source>
        <dbReference type="Google" id="ProtNLM"/>
    </source>
</evidence>
<evidence type="ECO:0000313" key="3">
    <source>
        <dbReference type="Proteomes" id="UP000184231"/>
    </source>
</evidence>
<dbReference type="AlphaFoldDB" id="A0A1M6MIN9"/>
<dbReference type="EMBL" id="FQYX01000042">
    <property type="protein sequence ID" value="SHJ83266.1"/>
    <property type="molecule type" value="Genomic_DNA"/>
</dbReference>
<keyword evidence="1" id="KW-0732">Signal</keyword>
<proteinExistence type="predicted"/>
<keyword evidence="3" id="KW-1185">Reference proteome</keyword>